<dbReference type="EMBL" id="GL380769">
    <property type="protein sequence ID" value="EGT60455.1"/>
    <property type="molecule type" value="Genomic_DNA"/>
</dbReference>
<evidence type="ECO:0000256" key="1">
    <source>
        <dbReference type="SAM" id="MobiDB-lite"/>
    </source>
</evidence>
<accession>G0PJY5</accession>
<feature type="domain" description="F-box" evidence="2">
    <location>
        <begin position="103"/>
        <end position="157"/>
    </location>
</feature>
<evidence type="ECO:0000313" key="4">
    <source>
        <dbReference type="Proteomes" id="UP000008068"/>
    </source>
</evidence>
<protein>
    <recommendedName>
        <fullName evidence="2">F-box domain-containing protein</fullName>
    </recommendedName>
</protein>
<feature type="region of interest" description="Disordered" evidence="1">
    <location>
        <begin position="1"/>
        <end position="40"/>
    </location>
</feature>
<reference evidence="4" key="1">
    <citation type="submission" date="2011-07" db="EMBL/GenBank/DDBJ databases">
        <authorList>
            <consortium name="Caenorhabditis brenneri Sequencing and Analysis Consortium"/>
            <person name="Wilson R.K."/>
        </authorList>
    </citation>
    <scope>NUCLEOTIDE SEQUENCE [LARGE SCALE GENOMIC DNA]</scope>
    <source>
        <strain evidence="4">PB2801</strain>
    </source>
</reference>
<sequence length="298" mass="32763">MSGNSSTIPNVDDTDETTASMDSGEDAGEQTTESSYVPHGSTTFTEFVDRLTSLGLPPLYAPPSGGNVAPPPYDIHQQGSTSSANEVHYDVTVPPYKGPPHVPFEFSQLPQKVLSKVVKSLNLTDKIDLCQSSEPTSELVKQFLPVVAAITIEFDEICCVNFTIGDTTEGFLFPADSSRAPNKSRGLMTFDMSTVLTSVLPLFKFQKLTAKNVTRDEDLKLLLNIQAVTIEIVDWDNTKLEKVCNFWMESVNATSTLISLSNLDGIKRVERTTFTNKIGSVAHLECRDQNIIIEIRHL</sequence>
<dbReference type="PROSITE" id="PS50181">
    <property type="entry name" value="FBOX"/>
    <property type="match status" value="1"/>
</dbReference>
<dbReference type="HOGENOM" id="CLU_934580_0_0_1"/>
<keyword evidence="4" id="KW-1185">Reference proteome</keyword>
<dbReference type="InterPro" id="IPR001810">
    <property type="entry name" value="F-box_dom"/>
</dbReference>
<organism evidence="4">
    <name type="scientific">Caenorhabditis brenneri</name>
    <name type="common">Nematode worm</name>
    <dbReference type="NCBI Taxonomy" id="135651"/>
    <lineage>
        <taxon>Eukaryota</taxon>
        <taxon>Metazoa</taxon>
        <taxon>Ecdysozoa</taxon>
        <taxon>Nematoda</taxon>
        <taxon>Chromadorea</taxon>
        <taxon>Rhabditida</taxon>
        <taxon>Rhabditina</taxon>
        <taxon>Rhabditomorpha</taxon>
        <taxon>Rhabditoidea</taxon>
        <taxon>Rhabditidae</taxon>
        <taxon>Peloderinae</taxon>
        <taxon>Caenorhabditis</taxon>
    </lineage>
</organism>
<evidence type="ECO:0000313" key="3">
    <source>
        <dbReference type="EMBL" id="EGT60455.1"/>
    </source>
</evidence>
<dbReference type="Proteomes" id="UP000008068">
    <property type="component" value="Unassembled WGS sequence"/>
</dbReference>
<proteinExistence type="predicted"/>
<evidence type="ECO:0000259" key="2">
    <source>
        <dbReference type="PROSITE" id="PS50181"/>
    </source>
</evidence>
<gene>
    <name evidence="3" type="ORF">CAEBREN_11907</name>
</gene>
<dbReference type="AlphaFoldDB" id="G0PJY5"/>
<feature type="compositionally biased region" description="Polar residues" evidence="1">
    <location>
        <begin position="29"/>
        <end position="40"/>
    </location>
</feature>
<dbReference type="InParanoid" id="G0PJY5"/>
<name>G0PJY5_CAEBE</name>